<organism evidence="1 2">
    <name type="scientific">Trichoderma parareesei</name>
    <name type="common">Filamentous fungus</name>
    <dbReference type="NCBI Taxonomy" id="858221"/>
    <lineage>
        <taxon>Eukaryota</taxon>
        <taxon>Fungi</taxon>
        <taxon>Dikarya</taxon>
        <taxon>Ascomycota</taxon>
        <taxon>Pezizomycotina</taxon>
        <taxon>Sordariomycetes</taxon>
        <taxon>Hypocreomycetidae</taxon>
        <taxon>Hypocreales</taxon>
        <taxon>Hypocreaceae</taxon>
        <taxon>Trichoderma</taxon>
    </lineage>
</organism>
<dbReference type="PANTHER" id="PTHR42047:SF1">
    <property type="entry name" value="PROTEIN, PUTATIVE (AFU_ORTHOLOGUE AFUA_6G03560)-RELATED"/>
    <property type="match status" value="1"/>
</dbReference>
<keyword evidence="2" id="KW-1185">Reference proteome</keyword>
<evidence type="ECO:0000313" key="2">
    <source>
        <dbReference type="Proteomes" id="UP000219286"/>
    </source>
</evidence>
<dbReference type="InterPro" id="IPR052820">
    <property type="entry name" value="PhiA_domain"/>
</dbReference>
<reference evidence="1 2" key="1">
    <citation type="journal article" date="2015" name="Genome Announc.">
        <title>Genome sequence and annotation of Trichoderma parareesei, the ancestor of the cellulase producer Trichoderma reesei.</title>
        <authorList>
            <person name="Yang D."/>
            <person name="Pomraning K."/>
            <person name="Kopchinskiy A."/>
            <person name="Karimi Aghcheh R."/>
            <person name="Atanasova L."/>
            <person name="Chenthamara K."/>
            <person name="Baker S.E."/>
            <person name="Zhang R."/>
            <person name="Shen Q."/>
            <person name="Freitag M."/>
            <person name="Kubicek C.P."/>
            <person name="Druzhinina I.S."/>
        </authorList>
    </citation>
    <scope>NUCLEOTIDE SEQUENCE [LARGE SCALE GENOMIC DNA]</scope>
    <source>
        <strain evidence="1 2">CBS 125925</strain>
    </source>
</reference>
<gene>
    <name evidence="1" type="ORF">A9Z42_0009800</name>
</gene>
<dbReference type="OrthoDB" id="5430620at2759"/>
<accession>A0A2H2ZAW0</accession>
<dbReference type="PANTHER" id="PTHR42047">
    <property type="entry name" value="PROTEIN, PUTATIVE (AFU_ORTHOLOGUE AFUA_6G03560)-RELATED"/>
    <property type="match status" value="1"/>
</dbReference>
<protein>
    <submittedName>
        <fullName evidence="1">SSCRP protein</fullName>
    </submittedName>
</protein>
<dbReference type="Proteomes" id="UP000219286">
    <property type="component" value="Unassembled WGS sequence"/>
</dbReference>
<comment type="caution">
    <text evidence="1">The sequence shown here is derived from an EMBL/GenBank/DDBJ whole genome shotgun (WGS) entry which is preliminary data.</text>
</comment>
<dbReference type="EMBL" id="LFMI01000139">
    <property type="protein sequence ID" value="OTA00720.1"/>
    <property type="molecule type" value="Genomic_DNA"/>
</dbReference>
<proteinExistence type="predicted"/>
<dbReference type="AlphaFoldDB" id="A0A2H2ZAW0"/>
<evidence type="ECO:0000313" key="1">
    <source>
        <dbReference type="EMBL" id="OTA00720.1"/>
    </source>
</evidence>
<name>A0A2H2ZAW0_TRIPA</name>
<sequence>MRMRARYFAIGLLGLATLVIADNYFTIALHAPKDPMLHGKLVNARDKAFIAGAPTPSTRCGLDDAAQCPTGNVTLVTRDMSFLASAVPGGQFIYIAPDGSISYPNAHSTLRPPGAQVGGFYSLLASSDHSESVDVLNWRSKDGTSGLWVCAVAPGAPIAYQAVLKASTGQFDELGCLSVDGIVIQEAGSSFGAWEYT</sequence>